<dbReference type="RefSeq" id="XP_018029647.1">
    <property type="nucleotide sequence ID" value="XM_018183447.1"/>
</dbReference>
<dbReference type="AlphaFoldDB" id="A0A177BX62"/>
<dbReference type="Proteomes" id="UP000077069">
    <property type="component" value="Unassembled WGS sequence"/>
</dbReference>
<protein>
    <recommendedName>
        <fullName evidence="2">Protein kinase domain-containing protein</fullName>
    </recommendedName>
</protein>
<dbReference type="InParanoid" id="A0A177BX62"/>
<dbReference type="GO" id="GO:0004672">
    <property type="term" value="F:protein kinase activity"/>
    <property type="evidence" value="ECO:0007669"/>
    <property type="project" value="InterPro"/>
</dbReference>
<gene>
    <name evidence="3" type="ORF">CC84DRAFT_1222975</name>
</gene>
<keyword evidence="4" id="KW-1185">Reference proteome</keyword>
<evidence type="ECO:0000313" key="3">
    <source>
        <dbReference type="EMBL" id="OAF99281.1"/>
    </source>
</evidence>
<dbReference type="EMBL" id="KV441562">
    <property type="protein sequence ID" value="OAF99281.1"/>
    <property type="molecule type" value="Genomic_DNA"/>
</dbReference>
<evidence type="ECO:0000256" key="1">
    <source>
        <dbReference type="SAM" id="Coils"/>
    </source>
</evidence>
<name>A0A177BX62_9PLEO</name>
<dbReference type="PANTHER" id="PTHR37542:SF1">
    <property type="entry name" value="PRION-INHIBITION AND PROPAGATION HELO DOMAIN-CONTAINING PROTEIN"/>
    <property type="match status" value="1"/>
</dbReference>
<dbReference type="STRING" id="1460663.A0A177BX62"/>
<evidence type="ECO:0000259" key="2">
    <source>
        <dbReference type="PROSITE" id="PS50011"/>
    </source>
</evidence>
<proteinExistence type="predicted"/>
<dbReference type="GeneID" id="28766933"/>
<evidence type="ECO:0000313" key="4">
    <source>
        <dbReference type="Proteomes" id="UP000077069"/>
    </source>
</evidence>
<feature type="domain" description="Protein kinase" evidence="2">
    <location>
        <begin position="211"/>
        <end position="519"/>
    </location>
</feature>
<dbReference type="OrthoDB" id="1911848at2759"/>
<feature type="coiled-coil region" evidence="1">
    <location>
        <begin position="76"/>
        <end position="131"/>
    </location>
</feature>
<dbReference type="PROSITE" id="PS50011">
    <property type="entry name" value="PROTEIN_KINASE_DOM"/>
    <property type="match status" value="1"/>
</dbReference>
<dbReference type="InterPro" id="IPR011009">
    <property type="entry name" value="Kinase-like_dom_sf"/>
</dbReference>
<dbReference type="PANTHER" id="PTHR37542">
    <property type="entry name" value="HELO DOMAIN-CONTAINING PROTEIN-RELATED"/>
    <property type="match status" value="1"/>
</dbReference>
<sequence length="519" mass="58837">MAEVGLAAVATVDLALKYGKQLVQLCSDFQHADEEVRERKKKIKSTWVRTEKQIDFLGKIWNSLDVELQNHQSELLDELVSKLDAATKQIMRVRRKTVDDEGAAKVNRMKYAAIKGSIDKAIDELKEWQRDFDPGWFLTMKIAQPVIDRELAEASNSDSATPIKENKSAMDTISTARNVRKYMSSNVEEKLEIFRKHDNATELEPIPYSAARTLQRTGKGGSRSYIVDTVPCLEGVNVDILTKDVRELARKLSVADPFTFGLLQCRGVVKIYGTEGRKPTAFDFIFQIPSELHSPRSLRATLLNSGTDASLTSRVQIARKLAQSVSYVHTYGFVHKNIRPDTILVLQDTSTELAASFLLGFERFRNVDRRTLMMGDSVWNKDLYRHPQRQGLNPEEEYVMQHDIYSLGVCLLEIGLWQSFFLIMQTEEATPTGWLPKNILEDSLDKAACVKEHFVELAQDRLPAKMGEIYTRVVVTCLTCLDKDNVDFGDAEELEDEDGVLVGVRFIEKILRHLNSISV</sequence>
<dbReference type="GO" id="GO:0005524">
    <property type="term" value="F:ATP binding"/>
    <property type="evidence" value="ECO:0007669"/>
    <property type="project" value="InterPro"/>
</dbReference>
<dbReference type="InterPro" id="IPR000719">
    <property type="entry name" value="Prot_kinase_dom"/>
</dbReference>
<dbReference type="SUPFAM" id="SSF56112">
    <property type="entry name" value="Protein kinase-like (PK-like)"/>
    <property type="match status" value="1"/>
</dbReference>
<organism evidence="3 4">
    <name type="scientific">Paraphaeosphaeria sporulosa</name>
    <dbReference type="NCBI Taxonomy" id="1460663"/>
    <lineage>
        <taxon>Eukaryota</taxon>
        <taxon>Fungi</taxon>
        <taxon>Dikarya</taxon>
        <taxon>Ascomycota</taxon>
        <taxon>Pezizomycotina</taxon>
        <taxon>Dothideomycetes</taxon>
        <taxon>Pleosporomycetidae</taxon>
        <taxon>Pleosporales</taxon>
        <taxon>Massarineae</taxon>
        <taxon>Didymosphaeriaceae</taxon>
        <taxon>Paraphaeosphaeria</taxon>
    </lineage>
</organism>
<reference evidence="3 4" key="1">
    <citation type="submission" date="2016-05" db="EMBL/GenBank/DDBJ databases">
        <title>Comparative analysis of secretome profiles of manganese(II)-oxidizing ascomycete fungi.</title>
        <authorList>
            <consortium name="DOE Joint Genome Institute"/>
            <person name="Zeiner C.A."/>
            <person name="Purvine S.O."/>
            <person name="Zink E.M."/>
            <person name="Wu S."/>
            <person name="Pasa-Tolic L."/>
            <person name="Chaput D.L."/>
            <person name="Haridas S."/>
            <person name="Grigoriev I.V."/>
            <person name="Santelli C.M."/>
            <person name="Hansel C.M."/>
        </authorList>
    </citation>
    <scope>NUCLEOTIDE SEQUENCE [LARGE SCALE GENOMIC DNA]</scope>
    <source>
        <strain evidence="3 4">AP3s5-JAC2a</strain>
    </source>
</reference>
<accession>A0A177BX62</accession>
<dbReference type="Gene3D" id="1.10.510.10">
    <property type="entry name" value="Transferase(Phosphotransferase) domain 1"/>
    <property type="match status" value="1"/>
</dbReference>
<keyword evidence="1" id="KW-0175">Coiled coil</keyword>